<name>A0A0W0GCF5_MONRR</name>
<dbReference type="eggNOG" id="ENOG502S5VT">
    <property type="taxonomic scope" value="Eukaryota"/>
</dbReference>
<keyword evidence="2" id="KW-0472">Membrane</keyword>
<sequence length="306" mass="32916">MSAATLGMILRPVADSLSFITSTKVHSTLFPYPWATTLHAARISLVYQANMKKAGQEKVIGWKAYLAGFLIMSWGGMLGTHFLLNLPPPPLYTIHPYINYLGVHLLLTIVFSVFPDLASADVLPTYDLLLFPLDAILRVNSITSSLGLLSPSDARSPHMNHLLASSPLFHLIIGAVASAGGGVSASTLSLWTSHWAFSTPVFLRPAVGWLGTLDLWGGSIVAFVYSLTTAHPAFDVVMPSLSSSPLLVSLSLHQIPPLSPLGAKALSVLILSSLFGYRAISSIPRPRPTKEEAERGLKRKGKAKVQ</sequence>
<feature type="transmembrane region" description="Helical" evidence="2">
    <location>
        <begin position="62"/>
        <end position="84"/>
    </location>
</feature>
<accession>A0A0W0GCF5</accession>
<keyword evidence="2" id="KW-0812">Transmembrane</keyword>
<feature type="transmembrane region" description="Helical" evidence="2">
    <location>
        <begin position="96"/>
        <end position="114"/>
    </location>
</feature>
<feature type="region of interest" description="Disordered" evidence="1">
    <location>
        <begin position="286"/>
        <end position="306"/>
    </location>
</feature>
<protein>
    <submittedName>
        <fullName evidence="3">Uncharacterized protein</fullName>
    </submittedName>
</protein>
<evidence type="ECO:0000256" key="2">
    <source>
        <dbReference type="SAM" id="Phobius"/>
    </source>
</evidence>
<reference evidence="3 4" key="1">
    <citation type="submission" date="2015-12" db="EMBL/GenBank/DDBJ databases">
        <title>Draft genome sequence of Moniliophthora roreri, the causal agent of frosty pod rot of cacao.</title>
        <authorList>
            <person name="Aime M.C."/>
            <person name="Diaz-Valderrama J.R."/>
            <person name="Kijpornyongpan T."/>
            <person name="Phillips-Mora W."/>
        </authorList>
    </citation>
    <scope>NUCLEOTIDE SEQUENCE [LARGE SCALE GENOMIC DNA]</scope>
    <source>
        <strain evidence="3 4">MCA 2952</strain>
    </source>
</reference>
<organism evidence="3 4">
    <name type="scientific">Moniliophthora roreri</name>
    <name type="common">Frosty pod rot fungus</name>
    <name type="synonym">Monilia roreri</name>
    <dbReference type="NCBI Taxonomy" id="221103"/>
    <lineage>
        <taxon>Eukaryota</taxon>
        <taxon>Fungi</taxon>
        <taxon>Dikarya</taxon>
        <taxon>Basidiomycota</taxon>
        <taxon>Agaricomycotina</taxon>
        <taxon>Agaricomycetes</taxon>
        <taxon>Agaricomycetidae</taxon>
        <taxon>Agaricales</taxon>
        <taxon>Marasmiineae</taxon>
        <taxon>Marasmiaceae</taxon>
        <taxon>Moniliophthora</taxon>
    </lineage>
</organism>
<dbReference type="AlphaFoldDB" id="A0A0W0GCF5"/>
<evidence type="ECO:0000256" key="1">
    <source>
        <dbReference type="SAM" id="MobiDB-lite"/>
    </source>
</evidence>
<dbReference type="EMBL" id="LATX01000447">
    <property type="protein sequence ID" value="KTB46214.1"/>
    <property type="molecule type" value="Genomic_DNA"/>
</dbReference>
<feature type="transmembrane region" description="Helical" evidence="2">
    <location>
        <begin position="168"/>
        <end position="190"/>
    </location>
</feature>
<proteinExistence type="predicted"/>
<gene>
    <name evidence="3" type="ORF">WG66_1203</name>
</gene>
<evidence type="ECO:0000313" key="3">
    <source>
        <dbReference type="EMBL" id="KTB46214.1"/>
    </source>
</evidence>
<feature type="transmembrane region" description="Helical" evidence="2">
    <location>
        <begin position="202"/>
        <end position="225"/>
    </location>
</feature>
<evidence type="ECO:0000313" key="4">
    <source>
        <dbReference type="Proteomes" id="UP000054988"/>
    </source>
</evidence>
<dbReference type="Proteomes" id="UP000054988">
    <property type="component" value="Unassembled WGS sequence"/>
</dbReference>
<keyword evidence="2" id="KW-1133">Transmembrane helix</keyword>
<comment type="caution">
    <text evidence="3">The sequence shown here is derived from an EMBL/GenBank/DDBJ whole genome shotgun (WGS) entry which is preliminary data.</text>
</comment>
<feature type="compositionally biased region" description="Basic residues" evidence="1">
    <location>
        <begin position="297"/>
        <end position="306"/>
    </location>
</feature>